<feature type="compositionally biased region" description="Basic and acidic residues" evidence="1">
    <location>
        <begin position="1"/>
        <end position="10"/>
    </location>
</feature>
<feature type="region of interest" description="Disordered" evidence="1">
    <location>
        <begin position="1"/>
        <end position="25"/>
    </location>
</feature>
<accession>A0A508XBT8</accession>
<evidence type="ECO:0000313" key="4">
    <source>
        <dbReference type="Proteomes" id="UP000507954"/>
    </source>
</evidence>
<reference evidence="3 4" key="1">
    <citation type="submission" date="2019-06" db="EMBL/GenBank/DDBJ databases">
        <authorList>
            <person name="Le Quere A."/>
            <person name="Colella S."/>
        </authorList>
    </citation>
    <scope>NUCLEOTIDE SEQUENCE [LARGE SCALE GENOMIC DNA]</scope>
    <source>
        <strain evidence="3">EmedicaeMD41</strain>
    </source>
</reference>
<dbReference type="AlphaFoldDB" id="A0A508XBT8"/>
<protein>
    <submittedName>
        <fullName evidence="3">Uncharacterized protein</fullName>
    </submittedName>
</protein>
<feature type="region of interest" description="Disordered" evidence="1">
    <location>
        <begin position="99"/>
        <end position="133"/>
    </location>
</feature>
<evidence type="ECO:0000256" key="2">
    <source>
        <dbReference type="SAM" id="Phobius"/>
    </source>
</evidence>
<feature type="transmembrane region" description="Helical" evidence="2">
    <location>
        <begin position="50"/>
        <end position="74"/>
    </location>
</feature>
<sequence>MLSDPLDRIGRYRPGHRVRTEPITDGHNETFVQANDRSGVMIMRNAIHTALAATLVAAAVLGGASAAFAGGSYYQGVSDKPLYTERASLADREAVVRRADGSLDRTSTGSVGYASQPKVVSGGEGEYYQGLSR</sequence>
<dbReference type="EMBL" id="CABFNB010000161">
    <property type="protein sequence ID" value="VTZ65739.1"/>
    <property type="molecule type" value="Genomic_DNA"/>
</dbReference>
<keyword evidence="2" id="KW-1133">Transmembrane helix</keyword>
<keyword evidence="2" id="KW-0812">Transmembrane</keyword>
<proteinExistence type="predicted"/>
<evidence type="ECO:0000313" key="3">
    <source>
        <dbReference type="EMBL" id="VTZ65739.1"/>
    </source>
</evidence>
<name>A0A508XBT8_9HYPH</name>
<dbReference type="Proteomes" id="UP000507954">
    <property type="component" value="Unassembled WGS sequence"/>
</dbReference>
<evidence type="ECO:0000256" key="1">
    <source>
        <dbReference type="SAM" id="MobiDB-lite"/>
    </source>
</evidence>
<gene>
    <name evidence="3" type="ORF">EMEDMD4_90230</name>
</gene>
<keyword evidence="2" id="KW-0472">Membrane</keyword>
<organism evidence="3 4">
    <name type="scientific">Sinorhizobium medicae</name>
    <dbReference type="NCBI Taxonomy" id="110321"/>
    <lineage>
        <taxon>Bacteria</taxon>
        <taxon>Pseudomonadati</taxon>
        <taxon>Pseudomonadota</taxon>
        <taxon>Alphaproteobacteria</taxon>
        <taxon>Hyphomicrobiales</taxon>
        <taxon>Rhizobiaceae</taxon>
        <taxon>Sinorhizobium/Ensifer group</taxon>
        <taxon>Sinorhizobium</taxon>
    </lineage>
</organism>